<gene>
    <name evidence="4" type="ORF">GM612_04575</name>
</gene>
<dbReference type="GO" id="GO:0003677">
    <property type="term" value="F:DNA binding"/>
    <property type="evidence" value="ECO:0007669"/>
    <property type="project" value="UniProtKB-UniRule"/>
</dbReference>
<dbReference type="PANTHER" id="PTHR43479">
    <property type="entry name" value="ACREF/ENVCD OPERON REPRESSOR-RELATED"/>
    <property type="match status" value="1"/>
</dbReference>
<evidence type="ECO:0000313" key="5">
    <source>
        <dbReference type="Proteomes" id="UP000466388"/>
    </source>
</evidence>
<dbReference type="Proteomes" id="UP000466388">
    <property type="component" value="Unassembled WGS sequence"/>
</dbReference>
<dbReference type="InterPro" id="IPR009057">
    <property type="entry name" value="Homeodomain-like_sf"/>
</dbReference>
<reference evidence="4 5" key="1">
    <citation type="submission" date="2019-11" db="EMBL/GenBank/DDBJ databases">
        <title>Lactobacillus sp. nov. CRM56-3, isolated from fermented tea leaves.</title>
        <authorList>
            <person name="Phuengjayaem S."/>
            <person name="Tanasupawat S."/>
        </authorList>
    </citation>
    <scope>NUCLEOTIDE SEQUENCE [LARGE SCALE GENOMIC DNA]</scope>
    <source>
        <strain evidence="4 5">CRM56-3</strain>
    </source>
</reference>
<name>A0A7X2XVQ2_9LACO</name>
<dbReference type="SUPFAM" id="SSF46689">
    <property type="entry name" value="Homeodomain-like"/>
    <property type="match status" value="1"/>
</dbReference>
<feature type="DNA-binding region" description="H-T-H motif" evidence="2">
    <location>
        <begin position="37"/>
        <end position="56"/>
    </location>
</feature>
<proteinExistence type="predicted"/>
<dbReference type="InterPro" id="IPR050624">
    <property type="entry name" value="HTH-type_Tx_Regulator"/>
</dbReference>
<dbReference type="EMBL" id="WNJO01000004">
    <property type="protein sequence ID" value="MTV81925.1"/>
    <property type="molecule type" value="Genomic_DNA"/>
</dbReference>
<dbReference type="RefSeq" id="WP_155431203.1">
    <property type="nucleotide sequence ID" value="NZ_WNJO01000004.1"/>
</dbReference>
<dbReference type="PROSITE" id="PS50977">
    <property type="entry name" value="HTH_TETR_2"/>
    <property type="match status" value="1"/>
</dbReference>
<evidence type="ECO:0000259" key="3">
    <source>
        <dbReference type="PROSITE" id="PS50977"/>
    </source>
</evidence>
<sequence length="217" mass="25319">MTNVNHDTGRYDTDDSKQELTDTLMAHFRTNGFQKSRINDIASMMHISKATFYKHFDSKESILTLMVDQITKYIESEIEIPVTASYTERFQRIFLKSLTVATYEFEPFMTDLRVAYPALVGKIDQANKIRRHKIIDVFEKGSMSGEFTQQNAELFELETEFTIPRLIDSHFLMQNNLNAKSIEDYYLMKKQQLVANPSNYSDDWILKNIQTIINSVL</sequence>
<dbReference type="Pfam" id="PF00440">
    <property type="entry name" value="TetR_N"/>
    <property type="match status" value="1"/>
</dbReference>
<comment type="caution">
    <text evidence="4">The sequence shown here is derived from an EMBL/GenBank/DDBJ whole genome shotgun (WGS) entry which is preliminary data.</text>
</comment>
<evidence type="ECO:0000313" key="4">
    <source>
        <dbReference type="EMBL" id="MTV81925.1"/>
    </source>
</evidence>
<dbReference type="InterPro" id="IPR001647">
    <property type="entry name" value="HTH_TetR"/>
</dbReference>
<keyword evidence="5" id="KW-1185">Reference proteome</keyword>
<keyword evidence="1 2" id="KW-0238">DNA-binding</keyword>
<feature type="domain" description="HTH tetR-type" evidence="3">
    <location>
        <begin position="14"/>
        <end position="74"/>
    </location>
</feature>
<dbReference type="AlphaFoldDB" id="A0A7X2XVQ2"/>
<protein>
    <submittedName>
        <fullName evidence="4">TetR family transcriptional regulator</fullName>
    </submittedName>
</protein>
<evidence type="ECO:0000256" key="1">
    <source>
        <dbReference type="ARBA" id="ARBA00023125"/>
    </source>
</evidence>
<dbReference type="PANTHER" id="PTHR43479:SF11">
    <property type="entry name" value="ACREF_ENVCD OPERON REPRESSOR-RELATED"/>
    <property type="match status" value="1"/>
</dbReference>
<organism evidence="4 5">
    <name type="scientific">Secundilactobacillus folii</name>
    <dbReference type="NCBI Taxonomy" id="2678357"/>
    <lineage>
        <taxon>Bacteria</taxon>
        <taxon>Bacillati</taxon>
        <taxon>Bacillota</taxon>
        <taxon>Bacilli</taxon>
        <taxon>Lactobacillales</taxon>
        <taxon>Lactobacillaceae</taxon>
        <taxon>Secundilactobacillus</taxon>
    </lineage>
</organism>
<evidence type="ECO:0000256" key="2">
    <source>
        <dbReference type="PROSITE-ProRule" id="PRU00335"/>
    </source>
</evidence>
<dbReference type="Gene3D" id="1.10.357.10">
    <property type="entry name" value="Tetracycline Repressor, domain 2"/>
    <property type="match status" value="1"/>
</dbReference>
<accession>A0A7X2XVQ2</accession>